<dbReference type="CDD" id="cd11324">
    <property type="entry name" value="AmyAc_Amylosucrase"/>
    <property type="match status" value="1"/>
</dbReference>
<keyword evidence="2" id="KW-0614">Plasmid</keyword>
<dbReference type="SUPFAM" id="SSF51011">
    <property type="entry name" value="Glycosyl hydrolase domain"/>
    <property type="match status" value="1"/>
</dbReference>
<name>A0AB39HEQ1_9VIBR</name>
<dbReference type="AlphaFoldDB" id="A0AB39HEQ1"/>
<dbReference type="EMBL" id="CP162602">
    <property type="protein sequence ID" value="XDK26726.1"/>
    <property type="molecule type" value="Genomic_DNA"/>
</dbReference>
<gene>
    <name evidence="2" type="ORF">AB0763_17010</name>
</gene>
<dbReference type="Pfam" id="PF00128">
    <property type="entry name" value="Alpha-amylase"/>
    <property type="match status" value="1"/>
</dbReference>
<dbReference type="SUPFAM" id="SSF51445">
    <property type="entry name" value="(Trans)glycosidases"/>
    <property type="match status" value="1"/>
</dbReference>
<dbReference type="GO" id="GO:0005975">
    <property type="term" value="P:carbohydrate metabolic process"/>
    <property type="evidence" value="ECO:0007669"/>
    <property type="project" value="InterPro"/>
</dbReference>
<dbReference type="PANTHER" id="PTHR10357">
    <property type="entry name" value="ALPHA-AMYLASE FAMILY MEMBER"/>
    <property type="match status" value="1"/>
</dbReference>
<geneLocation type="plasmid" evidence="2">
    <name>p-HB236076</name>
</geneLocation>
<reference evidence="2" key="1">
    <citation type="submission" date="2024-07" db="EMBL/GenBank/DDBJ databases">
        <title>Genome Analysis of a Potential Novel Vibrio Species Secreting pH- and Thermo-stable Alginate Lyase and its Application in Producing Alginate Oligosaccharides.</title>
        <authorList>
            <person name="Huang H."/>
            <person name="Bao K."/>
        </authorList>
    </citation>
    <scope>NUCLEOTIDE SEQUENCE</scope>
    <source>
        <strain evidence="2">HB236076</strain>
        <plasmid evidence="2">p-HB236076</plasmid>
    </source>
</reference>
<dbReference type="SMART" id="SM00642">
    <property type="entry name" value="Aamy"/>
    <property type="match status" value="1"/>
</dbReference>
<dbReference type="RefSeq" id="WP_306099639.1">
    <property type="nucleotide sequence ID" value="NZ_CP162602.1"/>
</dbReference>
<sequence>MYEPVSHTLLNQIFDDLAPKLGEKELRFFYSRLGANFYAIHGLFERLYGNRDDFYPHLRHLVEVLTINYIERSPELRKKDREREENHQWFLDQKWVGMALYADGFAKDLQDLTSRIDYFSELGVNFIHILPIMECPIGKSDGGYAVSNFRKVDERVGTNEQLLNIINHCNQTDTLIALDMVVNHTSDQHQWAMKAKAGDKQYQDCYYMFDNRDIPDMFEHTMPDIFPEQDPGNFTYNEQMNKWVMTVFNSYQWDLNYTNPAVFIEMLENILFWANQGVDILRLDAVAFLWKKMGTACQNEEEAHLILQLFKDCCQIVSPGLLFIAEAIVSPTEIIKYFGEDAVVAKECEIAYNATYMALIWDAVATKNAKLLSQGIRSLPGKLEQATWLNYLRCHDDIGFGFDDNDIYHIGYDAYWHRKFLIDYFTGQHPSSDATGRIFGQNDKTGDARISGSLASLVGLEQALASDDPQRVDDCCRHITLLHSLIMSFGGIPLLYYGDEVGMLNDYSFESDEQKSHDSRWLHRPRFDWQHLERRHQEGTVQQRIFQDIRKLIEIRKATPSFADFNNRELLELNNDNVFGFVRYDVQNPSEKVYVIANMSLEPQTISLHDMTKSQYVVHHQLVDLWTGTSPTLYEQSLVLGGFQFYWLKLA</sequence>
<evidence type="ECO:0000313" key="2">
    <source>
        <dbReference type="EMBL" id="XDK26726.1"/>
    </source>
</evidence>
<organism evidence="2">
    <name type="scientific">Vibrio sp. HB236076</name>
    <dbReference type="NCBI Taxonomy" id="3232307"/>
    <lineage>
        <taxon>Bacteria</taxon>
        <taxon>Pseudomonadati</taxon>
        <taxon>Pseudomonadota</taxon>
        <taxon>Gammaproteobacteria</taxon>
        <taxon>Vibrionales</taxon>
        <taxon>Vibrionaceae</taxon>
        <taxon>Vibrio</taxon>
    </lineage>
</organism>
<dbReference type="Gene3D" id="1.10.1740.10">
    <property type="match status" value="1"/>
</dbReference>
<dbReference type="InterPro" id="IPR006047">
    <property type="entry name" value="GH13_cat_dom"/>
</dbReference>
<dbReference type="Gene3D" id="2.60.40.1180">
    <property type="entry name" value="Golgi alpha-mannosidase II"/>
    <property type="match status" value="1"/>
</dbReference>
<dbReference type="InterPro" id="IPR045857">
    <property type="entry name" value="O16G_dom_2"/>
</dbReference>
<dbReference type="Gene3D" id="3.90.400.10">
    <property type="entry name" value="Oligo-1,6-glucosidase, Domain 2"/>
    <property type="match status" value="1"/>
</dbReference>
<dbReference type="InterPro" id="IPR017853">
    <property type="entry name" value="GH"/>
</dbReference>
<dbReference type="Gene3D" id="3.20.20.80">
    <property type="entry name" value="Glycosidases"/>
    <property type="match status" value="1"/>
</dbReference>
<evidence type="ECO:0000259" key="1">
    <source>
        <dbReference type="SMART" id="SM00642"/>
    </source>
</evidence>
<protein>
    <submittedName>
        <fullName evidence="2">Alpha-amylase family protein</fullName>
    </submittedName>
</protein>
<dbReference type="KEGG" id="vih:AB0763_17010"/>
<proteinExistence type="predicted"/>
<dbReference type="GO" id="GO:0047669">
    <property type="term" value="F:amylosucrase activity"/>
    <property type="evidence" value="ECO:0007669"/>
    <property type="project" value="InterPro"/>
</dbReference>
<dbReference type="PANTHER" id="PTHR10357:SF213">
    <property type="entry name" value="ALPHA AMYLASE CATALYTIC REGION"/>
    <property type="match status" value="1"/>
</dbReference>
<feature type="domain" description="Glycosyl hydrolase family 13 catalytic" evidence="1">
    <location>
        <begin position="99"/>
        <end position="544"/>
    </location>
</feature>
<accession>A0AB39HEQ1</accession>
<dbReference type="InterPro" id="IPR044077">
    <property type="entry name" value="Amylosucrase"/>
</dbReference>
<dbReference type="InterPro" id="IPR013780">
    <property type="entry name" value="Glyco_hydro_b"/>
</dbReference>